<dbReference type="InterPro" id="IPR017907">
    <property type="entry name" value="Znf_RING_CS"/>
</dbReference>
<keyword evidence="13" id="KW-0943">RNA-mediated gene silencing</keyword>
<dbReference type="SUPFAM" id="SSF52540">
    <property type="entry name" value="P-loop containing nucleoside triphosphate hydrolases"/>
    <property type="match status" value="2"/>
</dbReference>
<dbReference type="PROSITE" id="PS51192">
    <property type="entry name" value="HELICASE_ATP_BIND_1"/>
    <property type="match status" value="1"/>
</dbReference>
<dbReference type="SMART" id="SM00487">
    <property type="entry name" value="DEXDc"/>
    <property type="match status" value="1"/>
</dbReference>
<keyword evidence="12" id="KW-0238">DNA-binding</keyword>
<evidence type="ECO:0000256" key="10">
    <source>
        <dbReference type="ARBA" id="ARBA00022853"/>
    </source>
</evidence>
<evidence type="ECO:0000256" key="7">
    <source>
        <dbReference type="ARBA" id="ARBA00022806"/>
    </source>
</evidence>
<evidence type="ECO:0000256" key="6">
    <source>
        <dbReference type="ARBA" id="ARBA00022801"/>
    </source>
</evidence>
<dbReference type="InterPro" id="IPR018957">
    <property type="entry name" value="Znf_C3HC4_RING-type"/>
</dbReference>
<dbReference type="CDD" id="cd18793">
    <property type="entry name" value="SF2_C_SNF"/>
    <property type="match status" value="1"/>
</dbReference>
<dbReference type="CDD" id="cd18008">
    <property type="entry name" value="DEXDc_SHPRH-like"/>
    <property type="match status" value="1"/>
</dbReference>
<dbReference type="PROSITE" id="PS50089">
    <property type="entry name" value="ZF_RING_2"/>
    <property type="match status" value="1"/>
</dbReference>
<evidence type="ECO:0000256" key="4">
    <source>
        <dbReference type="ARBA" id="ARBA00022741"/>
    </source>
</evidence>
<feature type="region of interest" description="Disordered" evidence="17">
    <location>
        <begin position="48"/>
        <end position="69"/>
    </location>
</feature>
<dbReference type="SUPFAM" id="SSF57850">
    <property type="entry name" value="RING/U-box"/>
    <property type="match status" value="1"/>
</dbReference>
<gene>
    <name evidence="22" type="primary">LOC111275077</name>
</gene>
<keyword evidence="11" id="KW-0805">Transcription regulation</keyword>
<keyword evidence="7" id="KW-0347">Helicase</keyword>
<dbReference type="Pfam" id="PF00271">
    <property type="entry name" value="Helicase_C"/>
    <property type="match status" value="1"/>
</dbReference>
<feature type="compositionally biased region" description="Acidic residues" evidence="17">
    <location>
        <begin position="588"/>
        <end position="599"/>
    </location>
</feature>
<evidence type="ECO:0000313" key="21">
    <source>
        <dbReference type="Proteomes" id="UP000515121"/>
    </source>
</evidence>
<dbReference type="InterPro" id="IPR027417">
    <property type="entry name" value="P-loop_NTPase"/>
</dbReference>
<evidence type="ECO:0000256" key="5">
    <source>
        <dbReference type="ARBA" id="ARBA00022771"/>
    </source>
</evidence>
<dbReference type="Gene3D" id="3.40.50.10810">
    <property type="entry name" value="Tandem AAA-ATPase domain"/>
    <property type="match status" value="3"/>
</dbReference>
<evidence type="ECO:0000256" key="8">
    <source>
        <dbReference type="ARBA" id="ARBA00022833"/>
    </source>
</evidence>
<dbReference type="KEGG" id="dzi:111275077"/>
<dbReference type="GO" id="GO:0008270">
    <property type="term" value="F:zinc ion binding"/>
    <property type="evidence" value="ECO:0007669"/>
    <property type="project" value="UniProtKB-KW"/>
</dbReference>
<sequence length="1276" mass="140440">MLMMGDDDYNDRSGLLPSGDPSADYKFDDLAADGLCIDLDIFNSILEENFDPPQSNPEDPSLRNMSQGDSAPEAIQFLSDALHSPAVENTNLMFDHYVDFPTNTLETLEAPENKVDRSMDFLSFDADMTSHNVTSNESTICHGSDIVSDVSDPCSVIPHYMNGDDAHFADSSMQYWPGFLNFMFEESKEGEVVEYLNESACSNGRIIFNAQGGTDNRSVSQLSMTDFSDVKQQHMEGEGNGHVLPACQNLSYIANGDVFDDKGSVLPFIHSQPYISKNKQAVSVKNEDNKLITSGNILCHSAEALDEASCRRSTNRVDDSLSVDEDSKQLSDISPSISNQEFLVNGKGAHHYYHDINLNVSSQSSLCSGHLNLTSSEQYFSSAHPIPSTKMQIGCFGGERESKLIPSRSMGLSKVSPESIHSNSSDCRSHFDDDPDICILEDICQPARPNQSLVLVKKTSSLPNTAFSSPNTAFSSPIHNSGMGGIRLKGNDEQLIFQVALQGLSQPKSEASTPDGVLAVPLLRHQRIALSWMTQKEKAGSHCLGGILADDQGLGKTVSTIALILSERPPSSTASSQDMGKGEMETLNLDDDEDDDDDEGMKQESDNSQVMSNGAPKKSSSPSGQAKGRPAGGTLIVCPTSVLRQWAEELHNKVTSKANLSVLVYHGSNRTKDPFELAKYDVVLTTYSIVSMEVPKQPPVRGENDEKGKLEGEHASSLDFPLSRKRKYPPSSNKKGVKHKKQLDELLLDSASRPLAKVAWFRIVLDEAQSIKNHRTQVARACWGLRAKRRWCLSGTPIQNAIDDLYSYFRFLRYDPYAAYKSFCSSIKIPITKNPAKGYPKLQAILQTIMLRRTKGTFLDGKPIINLPPKVIQLKKVEFTKDERDFYSRLESDSRAQFKEYAAAGTVKQNYVNILLMLLRLRQACDHPLLVRGFDSNSSWRSSIENANKLPQEKRTFLLSRLSSLALCGICNDPPEDAVVAVCGHVFCNQCISEHLTGDDNQCPTTNCKVRLSASSVFSNAALNSFLSEPHGQDSSPDCPGSKVVEVIGPCSEDSLNDSSKIKAALEVLQSLAKPQDHRLRTSGCPEGSSDLHSGDSPNGFPDEKNVVTGESLNDSCKVPGEKAIVFSQWTRMLDLFEACLKSSSIQYRRLDGTMSVAARDKAVKDFNILPEVSVMIMSLKAASLGLNMVAACHVLLLDLWWNPTTEDQAIDRAHRIGQTRPVSVLRLTVKDTVEDRILSLQQKKREMVASAFGEDETGGRQTRLTVEDLEYLFMA</sequence>
<dbReference type="Gene3D" id="3.40.50.300">
    <property type="entry name" value="P-loop containing nucleotide triphosphate hydrolases"/>
    <property type="match status" value="1"/>
</dbReference>
<evidence type="ECO:0000256" key="17">
    <source>
        <dbReference type="SAM" id="MobiDB-lite"/>
    </source>
</evidence>
<feature type="domain" description="Helicase C-terminal" evidence="20">
    <location>
        <begin position="1112"/>
        <end position="1271"/>
    </location>
</feature>
<evidence type="ECO:0000256" key="12">
    <source>
        <dbReference type="ARBA" id="ARBA00023125"/>
    </source>
</evidence>
<evidence type="ECO:0000313" key="22">
    <source>
        <dbReference type="RefSeq" id="XP_022715924.1"/>
    </source>
</evidence>
<feature type="domain" description="RING-type" evidence="18">
    <location>
        <begin position="968"/>
        <end position="1007"/>
    </location>
</feature>
<keyword evidence="8" id="KW-0862">Zinc</keyword>
<evidence type="ECO:0000256" key="11">
    <source>
        <dbReference type="ARBA" id="ARBA00023015"/>
    </source>
</evidence>
<dbReference type="GO" id="GO:0004386">
    <property type="term" value="F:helicase activity"/>
    <property type="evidence" value="ECO:0007669"/>
    <property type="project" value="UniProtKB-KW"/>
</dbReference>
<dbReference type="GO" id="GO:0005524">
    <property type="term" value="F:ATP binding"/>
    <property type="evidence" value="ECO:0007669"/>
    <property type="project" value="UniProtKB-KW"/>
</dbReference>
<keyword evidence="10" id="KW-0156">Chromatin regulator</keyword>
<feature type="region of interest" description="Disordered" evidence="17">
    <location>
        <begin position="695"/>
        <end position="716"/>
    </location>
</feature>
<organism evidence="21 22">
    <name type="scientific">Durio zibethinus</name>
    <name type="common">Durian</name>
    <dbReference type="NCBI Taxonomy" id="66656"/>
    <lineage>
        <taxon>Eukaryota</taxon>
        <taxon>Viridiplantae</taxon>
        <taxon>Streptophyta</taxon>
        <taxon>Embryophyta</taxon>
        <taxon>Tracheophyta</taxon>
        <taxon>Spermatophyta</taxon>
        <taxon>Magnoliopsida</taxon>
        <taxon>eudicotyledons</taxon>
        <taxon>Gunneridae</taxon>
        <taxon>Pentapetalae</taxon>
        <taxon>rosids</taxon>
        <taxon>malvids</taxon>
        <taxon>Malvales</taxon>
        <taxon>Malvaceae</taxon>
        <taxon>Helicteroideae</taxon>
        <taxon>Durio</taxon>
    </lineage>
</organism>
<dbReference type="OrthoDB" id="448448at2759"/>
<dbReference type="InterPro" id="IPR014001">
    <property type="entry name" value="Helicase_ATP-bd"/>
</dbReference>
<dbReference type="AlphaFoldDB" id="A0A6P5WJ13"/>
<feature type="domain" description="Helicase ATP-binding" evidence="19">
    <location>
        <begin position="537"/>
        <end position="815"/>
    </location>
</feature>
<dbReference type="Pfam" id="PF00097">
    <property type="entry name" value="zf-C3HC4"/>
    <property type="match status" value="1"/>
</dbReference>
<dbReference type="InterPro" id="IPR000330">
    <property type="entry name" value="SNF2_N"/>
</dbReference>
<comment type="similarity">
    <text evidence="2">Belongs to the SNF2/RAD54 helicase family. RAD16 subfamily.</text>
</comment>
<dbReference type="InterPro" id="IPR038718">
    <property type="entry name" value="SNF2-like_sf"/>
</dbReference>
<keyword evidence="14" id="KW-0804">Transcription</keyword>
<keyword evidence="15" id="KW-0539">Nucleus</keyword>
<comment type="subcellular location">
    <subcellularLocation>
        <location evidence="1">Nucleus</location>
    </subcellularLocation>
</comment>
<evidence type="ECO:0000256" key="1">
    <source>
        <dbReference type="ARBA" id="ARBA00004123"/>
    </source>
</evidence>
<name>A0A6P5WJ13_DURZI</name>
<proteinExistence type="inferred from homology"/>
<evidence type="ECO:0000256" key="16">
    <source>
        <dbReference type="PROSITE-ProRule" id="PRU00175"/>
    </source>
</evidence>
<dbReference type="Proteomes" id="UP000515121">
    <property type="component" value="Unplaced"/>
</dbReference>
<protein>
    <submittedName>
        <fullName evidence="22">Helicase-like transcription factor CHR28 isoform X1</fullName>
    </submittedName>
</protein>
<dbReference type="GO" id="GO:0003677">
    <property type="term" value="F:DNA binding"/>
    <property type="evidence" value="ECO:0007669"/>
    <property type="project" value="UniProtKB-KW"/>
</dbReference>
<evidence type="ECO:0000259" key="19">
    <source>
        <dbReference type="PROSITE" id="PS51192"/>
    </source>
</evidence>
<dbReference type="Gene3D" id="3.30.40.10">
    <property type="entry name" value="Zinc/RING finger domain, C3HC4 (zinc finger)"/>
    <property type="match status" value="1"/>
</dbReference>
<dbReference type="GO" id="GO:0080188">
    <property type="term" value="P:gene silencing by siRNA-directed DNA methylation"/>
    <property type="evidence" value="ECO:0007669"/>
    <property type="project" value="UniProtKB-ARBA"/>
</dbReference>
<dbReference type="FunFam" id="3.40.50.10810:FF:000071">
    <property type="entry name" value="SNF2 domain-containing protein / helicase domain-containing protein / zinc finger protein-like protein"/>
    <property type="match status" value="1"/>
</dbReference>
<dbReference type="GeneID" id="111275077"/>
<dbReference type="InterPro" id="IPR049730">
    <property type="entry name" value="SNF2/RAD54-like_C"/>
</dbReference>
<dbReference type="InterPro" id="IPR013083">
    <property type="entry name" value="Znf_RING/FYVE/PHD"/>
</dbReference>
<feature type="region of interest" description="Disordered" evidence="17">
    <location>
        <begin position="565"/>
        <end position="633"/>
    </location>
</feature>
<dbReference type="PROSITE" id="PS00518">
    <property type="entry name" value="ZF_RING_1"/>
    <property type="match status" value="1"/>
</dbReference>
<dbReference type="SMART" id="SM00490">
    <property type="entry name" value="HELICc"/>
    <property type="match status" value="1"/>
</dbReference>
<feature type="compositionally biased region" description="Polar residues" evidence="17">
    <location>
        <begin position="606"/>
        <end position="624"/>
    </location>
</feature>
<evidence type="ECO:0000256" key="9">
    <source>
        <dbReference type="ARBA" id="ARBA00022840"/>
    </source>
</evidence>
<feature type="compositionally biased region" description="Polar residues" evidence="17">
    <location>
        <begin position="52"/>
        <end position="69"/>
    </location>
</feature>
<accession>A0A6P5WJ13</accession>
<dbReference type="RefSeq" id="XP_022715924.1">
    <property type="nucleotide sequence ID" value="XM_022860189.1"/>
</dbReference>
<keyword evidence="9" id="KW-0067">ATP-binding</keyword>
<feature type="compositionally biased region" description="Basic and acidic residues" evidence="17">
    <location>
        <begin position="702"/>
        <end position="716"/>
    </location>
</feature>
<evidence type="ECO:0000259" key="18">
    <source>
        <dbReference type="PROSITE" id="PS50089"/>
    </source>
</evidence>
<dbReference type="PANTHER" id="PTHR45626">
    <property type="entry name" value="TRANSCRIPTION TERMINATION FACTOR 2-RELATED"/>
    <property type="match status" value="1"/>
</dbReference>
<evidence type="ECO:0000256" key="13">
    <source>
        <dbReference type="ARBA" id="ARBA00023158"/>
    </source>
</evidence>
<dbReference type="PANTHER" id="PTHR45626:SF16">
    <property type="entry name" value="ATP-DEPENDENT HELICASE ULS1"/>
    <property type="match status" value="1"/>
</dbReference>
<dbReference type="GO" id="GO:0008094">
    <property type="term" value="F:ATP-dependent activity, acting on DNA"/>
    <property type="evidence" value="ECO:0007669"/>
    <property type="project" value="TreeGrafter"/>
</dbReference>
<keyword evidence="3" id="KW-0479">Metal-binding</keyword>
<evidence type="ECO:0000256" key="14">
    <source>
        <dbReference type="ARBA" id="ARBA00023163"/>
    </source>
</evidence>
<feature type="compositionally biased region" description="Polar residues" evidence="17">
    <location>
        <begin position="569"/>
        <end position="578"/>
    </location>
</feature>
<keyword evidence="6" id="KW-0378">Hydrolase</keyword>
<dbReference type="SMART" id="SM00184">
    <property type="entry name" value="RING"/>
    <property type="match status" value="1"/>
</dbReference>
<dbReference type="InterPro" id="IPR050628">
    <property type="entry name" value="SNF2_RAD54_helicase_TF"/>
</dbReference>
<dbReference type="FunFam" id="3.40.50.10810:FF:000068">
    <property type="entry name" value="SNF2 domain-containing protein / helicase domain-containing protein / zinc finger protein-like protein"/>
    <property type="match status" value="1"/>
</dbReference>
<keyword evidence="4" id="KW-0547">Nucleotide-binding</keyword>
<evidence type="ECO:0000256" key="15">
    <source>
        <dbReference type="ARBA" id="ARBA00023242"/>
    </source>
</evidence>
<evidence type="ECO:0000259" key="20">
    <source>
        <dbReference type="PROSITE" id="PS51194"/>
    </source>
</evidence>
<keyword evidence="21" id="KW-1185">Reference proteome</keyword>
<dbReference type="InterPro" id="IPR001650">
    <property type="entry name" value="Helicase_C-like"/>
</dbReference>
<dbReference type="GO" id="GO:0005634">
    <property type="term" value="C:nucleus"/>
    <property type="evidence" value="ECO:0007669"/>
    <property type="project" value="UniProtKB-SubCell"/>
</dbReference>
<keyword evidence="5 16" id="KW-0863">Zinc-finger</keyword>
<evidence type="ECO:0000256" key="3">
    <source>
        <dbReference type="ARBA" id="ARBA00022723"/>
    </source>
</evidence>
<dbReference type="GO" id="GO:0006281">
    <property type="term" value="P:DNA repair"/>
    <property type="evidence" value="ECO:0007669"/>
    <property type="project" value="TreeGrafter"/>
</dbReference>
<dbReference type="InterPro" id="IPR001841">
    <property type="entry name" value="Znf_RING"/>
</dbReference>
<dbReference type="PROSITE" id="PS51194">
    <property type="entry name" value="HELICASE_CTER"/>
    <property type="match status" value="1"/>
</dbReference>
<dbReference type="GO" id="GO:0016787">
    <property type="term" value="F:hydrolase activity"/>
    <property type="evidence" value="ECO:0007669"/>
    <property type="project" value="UniProtKB-KW"/>
</dbReference>
<reference evidence="22" key="1">
    <citation type="submission" date="2025-08" db="UniProtKB">
        <authorList>
            <consortium name="RefSeq"/>
        </authorList>
    </citation>
    <scope>IDENTIFICATION</scope>
    <source>
        <tissue evidence="22">Fruit stalk</tissue>
    </source>
</reference>
<evidence type="ECO:0000256" key="2">
    <source>
        <dbReference type="ARBA" id="ARBA00008438"/>
    </source>
</evidence>
<feature type="region of interest" description="Disordered" evidence="17">
    <location>
        <begin position="1075"/>
        <end position="1107"/>
    </location>
</feature>
<dbReference type="Pfam" id="PF00176">
    <property type="entry name" value="SNF2-rel_dom"/>
    <property type="match status" value="1"/>
</dbReference>